<name>A0ACB8T9Z4_9AGAM</name>
<organism evidence="1 2">
    <name type="scientific">Artomyces pyxidatus</name>
    <dbReference type="NCBI Taxonomy" id="48021"/>
    <lineage>
        <taxon>Eukaryota</taxon>
        <taxon>Fungi</taxon>
        <taxon>Dikarya</taxon>
        <taxon>Basidiomycota</taxon>
        <taxon>Agaricomycotina</taxon>
        <taxon>Agaricomycetes</taxon>
        <taxon>Russulales</taxon>
        <taxon>Auriscalpiaceae</taxon>
        <taxon>Artomyces</taxon>
    </lineage>
</organism>
<reference evidence="1" key="2">
    <citation type="journal article" date="2022" name="New Phytol.">
        <title>Evolutionary transition to the ectomycorrhizal habit in the genomes of a hyperdiverse lineage of mushroom-forming fungi.</title>
        <authorList>
            <person name="Looney B."/>
            <person name="Miyauchi S."/>
            <person name="Morin E."/>
            <person name="Drula E."/>
            <person name="Courty P.E."/>
            <person name="Kohler A."/>
            <person name="Kuo A."/>
            <person name="LaButti K."/>
            <person name="Pangilinan J."/>
            <person name="Lipzen A."/>
            <person name="Riley R."/>
            <person name="Andreopoulos W."/>
            <person name="He G."/>
            <person name="Johnson J."/>
            <person name="Nolan M."/>
            <person name="Tritt A."/>
            <person name="Barry K.W."/>
            <person name="Grigoriev I.V."/>
            <person name="Nagy L.G."/>
            <person name="Hibbett D."/>
            <person name="Henrissat B."/>
            <person name="Matheny P.B."/>
            <person name="Labbe J."/>
            <person name="Martin F.M."/>
        </authorList>
    </citation>
    <scope>NUCLEOTIDE SEQUENCE</scope>
    <source>
        <strain evidence="1">HHB10654</strain>
    </source>
</reference>
<dbReference type="Proteomes" id="UP000814140">
    <property type="component" value="Unassembled WGS sequence"/>
</dbReference>
<comment type="caution">
    <text evidence="1">The sequence shown here is derived from an EMBL/GenBank/DDBJ whole genome shotgun (WGS) entry which is preliminary data.</text>
</comment>
<evidence type="ECO:0000313" key="1">
    <source>
        <dbReference type="EMBL" id="KAI0065324.1"/>
    </source>
</evidence>
<keyword evidence="2" id="KW-1185">Reference proteome</keyword>
<proteinExistence type="predicted"/>
<accession>A0ACB8T9Z4</accession>
<dbReference type="EMBL" id="MU277196">
    <property type="protein sequence ID" value="KAI0065324.1"/>
    <property type="molecule type" value="Genomic_DNA"/>
</dbReference>
<sequence>TPRKDCGDGEVLSESTVVYNGNEIHFVQMTCPNYLNVTAPTVQKRQVAQCSDGGCSTTCENLGPYISDCQAITYYLEGKSPQTFISPPGTYTAWSAYTCEYAFLNYDSVSYSVCYINLGYNAIISAEGCFGDYPAPSATAGAYCQSLGIPGNDWDIL</sequence>
<feature type="non-terminal residue" evidence="1">
    <location>
        <position position="1"/>
    </location>
</feature>
<reference evidence="1" key="1">
    <citation type="submission" date="2021-03" db="EMBL/GenBank/DDBJ databases">
        <authorList>
            <consortium name="DOE Joint Genome Institute"/>
            <person name="Ahrendt S."/>
            <person name="Looney B.P."/>
            <person name="Miyauchi S."/>
            <person name="Morin E."/>
            <person name="Drula E."/>
            <person name="Courty P.E."/>
            <person name="Chicoki N."/>
            <person name="Fauchery L."/>
            <person name="Kohler A."/>
            <person name="Kuo A."/>
            <person name="Labutti K."/>
            <person name="Pangilinan J."/>
            <person name="Lipzen A."/>
            <person name="Riley R."/>
            <person name="Andreopoulos W."/>
            <person name="He G."/>
            <person name="Johnson J."/>
            <person name="Barry K.W."/>
            <person name="Grigoriev I.V."/>
            <person name="Nagy L."/>
            <person name="Hibbett D."/>
            <person name="Henrissat B."/>
            <person name="Matheny P.B."/>
            <person name="Labbe J."/>
            <person name="Martin F."/>
        </authorList>
    </citation>
    <scope>NUCLEOTIDE SEQUENCE</scope>
    <source>
        <strain evidence="1">HHB10654</strain>
    </source>
</reference>
<protein>
    <submittedName>
        <fullName evidence="1">Uncharacterized protein</fullName>
    </submittedName>
</protein>
<evidence type="ECO:0000313" key="2">
    <source>
        <dbReference type="Proteomes" id="UP000814140"/>
    </source>
</evidence>
<gene>
    <name evidence="1" type="ORF">BV25DRAFT_1799122</name>
</gene>